<gene>
    <name evidence="2" type="ORF">AT728_27355</name>
</gene>
<reference evidence="2 3" key="1">
    <citation type="submission" date="2015-12" db="EMBL/GenBank/DDBJ databases">
        <title>Draft genome sequence of Streptomyces silvensis ATCC 53525, a producer of novel hormone antagonists.</title>
        <authorList>
            <person name="Johnston C.W."/>
            <person name="Li Y."/>
            <person name="Magarvey N.A."/>
        </authorList>
    </citation>
    <scope>NUCLEOTIDE SEQUENCE [LARGE SCALE GENOMIC DNA]</scope>
    <source>
        <strain evidence="2 3">ATCC 53525</strain>
    </source>
</reference>
<name>A0A0W7WXB8_9ACTN</name>
<dbReference type="EMBL" id="LOCL01000048">
    <property type="protein sequence ID" value="KUF15166.1"/>
    <property type="molecule type" value="Genomic_DNA"/>
</dbReference>
<organism evidence="2 3">
    <name type="scientific">Streptomyces silvensis</name>
    <dbReference type="NCBI Taxonomy" id="1765722"/>
    <lineage>
        <taxon>Bacteria</taxon>
        <taxon>Bacillati</taxon>
        <taxon>Actinomycetota</taxon>
        <taxon>Actinomycetes</taxon>
        <taxon>Kitasatosporales</taxon>
        <taxon>Streptomycetaceae</taxon>
        <taxon>Streptomyces</taxon>
    </lineage>
</organism>
<feature type="region of interest" description="Disordered" evidence="1">
    <location>
        <begin position="1"/>
        <end position="24"/>
    </location>
</feature>
<comment type="caution">
    <text evidence="2">The sequence shown here is derived from an EMBL/GenBank/DDBJ whole genome shotgun (WGS) entry which is preliminary data.</text>
</comment>
<proteinExistence type="predicted"/>
<dbReference type="Proteomes" id="UP000054804">
    <property type="component" value="Unassembled WGS sequence"/>
</dbReference>
<protein>
    <submittedName>
        <fullName evidence="2">Uncharacterized protein</fullName>
    </submittedName>
</protein>
<dbReference type="AlphaFoldDB" id="A0A0W7WXB8"/>
<sequence length="138" mass="15817">MARLPEDGEDQDEHDEHDDLDDRDGRTTMTIAWHTLTPSQLAEQEARLLTLDDLQERWGVSSHEVHWLIMLRGLPTVLFDGTWRFVPEDVTAWAADNGGVPVLRASIREARERWRRAREDLDARGTHPALREKAGSAE</sequence>
<keyword evidence="3" id="KW-1185">Reference proteome</keyword>
<feature type="compositionally biased region" description="Acidic residues" evidence="1">
    <location>
        <begin position="7"/>
        <end position="22"/>
    </location>
</feature>
<accession>A0A0W7WXB8</accession>
<evidence type="ECO:0000313" key="2">
    <source>
        <dbReference type="EMBL" id="KUF15166.1"/>
    </source>
</evidence>
<dbReference type="STRING" id="1765722.AT728_27355"/>
<evidence type="ECO:0000256" key="1">
    <source>
        <dbReference type="SAM" id="MobiDB-lite"/>
    </source>
</evidence>
<evidence type="ECO:0000313" key="3">
    <source>
        <dbReference type="Proteomes" id="UP000054804"/>
    </source>
</evidence>